<dbReference type="Gene3D" id="2.40.10.170">
    <property type="match status" value="1"/>
</dbReference>
<dbReference type="EMBL" id="JACBYV010000001">
    <property type="protein sequence ID" value="NYH75495.1"/>
    <property type="molecule type" value="Genomic_DNA"/>
</dbReference>
<keyword evidence="18" id="KW-1185">Reference proteome</keyword>
<evidence type="ECO:0000256" key="2">
    <source>
        <dbReference type="ARBA" id="ARBA00022448"/>
    </source>
</evidence>
<dbReference type="CDD" id="cd18115">
    <property type="entry name" value="ATP-synt_F1_beta_N"/>
    <property type="match status" value="1"/>
</dbReference>
<evidence type="ECO:0000256" key="9">
    <source>
        <dbReference type="ARBA" id="ARBA00023136"/>
    </source>
</evidence>
<dbReference type="SUPFAM" id="SSF47917">
    <property type="entry name" value="C-terminal domain of alpha and beta subunits of F1 ATP synthase"/>
    <property type="match status" value="1"/>
</dbReference>
<reference evidence="16 17" key="1">
    <citation type="submission" date="2016-10" db="EMBL/GenBank/DDBJ databases">
        <authorList>
            <person name="de Groot N.N."/>
        </authorList>
    </citation>
    <scope>NUCLEOTIDE SEQUENCE [LARGE SCALE GENOMIC DNA]</scope>
    <source>
        <strain evidence="16 17">LMG 18387</strain>
    </source>
</reference>
<keyword evidence="4 13" id="KW-0547">Nucleotide-binding</keyword>
<dbReference type="GO" id="GO:0045259">
    <property type="term" value="C:proton-transporting ATP synthase complex"/>
    <property type="evidence" value="ECO:0007669"/>
    <property type="project" value="UniProtKB-KW"/>
</dbReference>
<accession>A0A1G8AUM3</accession>
<evidence type="ECO:0000313" key="15">
    <source>
        <dbReference type="EMBL" id="NYH75495.1"/>
    </source>
</evidence>
<keyword evidence="11 13" id="KW-0066">ATP synthesis</keyword>
<feature type="domain" description="AAA+ ATPase" evidence="14">
    <location>
        <begin position="140"/>
        <end position="325"/>
    </location>
</feature>
<dbReference type="InterPro" id="IPR050053">
    <property type="entry name" value="ATPase_alpha/beta_chains"/>
</dbReference>
<feature type="binding site" evidence="13">
    <location>
        <begin position="148"/>
        <end position="155"/>
    </location>
    <ligand>
        <name>ATP</name>
        <dbReference type="ChEBI" id="CHEBI:30616"/>
    </ligand>
</feature>
<dbReference type="GO" id="GO:0005524">
    <property type="term" value="F:ATP binding"/>
    <property type="evidence" value="ECO:0007669"/>
    <property type="project" value="UniProtKB-UniRule"/>
</dbReference>
<dbReference type="PANTHER" id="PTHR15184:SF71">
    <property type="entry name" value="ATP SYNTHASE SUBUNIT BETA, MITOCHONDRIAL"/>
    <property type="match status" value="1"/>
</dbReference>
<dbReference type="Pfam" id="PF22919">
    <property type="entry name" value="ATP-synt_VA_C"/>
    <property type="match status" value="1"/>
</dbReference>
<keyword evidence="2 13" id="KW-0813">Transport</keyword>
<dbReference type="InterPro" id="IPR055190">
    <property type="entry name" value="ATP-synt_VA_C"/>
</dbReference>
<dbReference type="InterPro" id="IPR004100">
    <property type="entry name" value="ATPase_F1/V1/A1_a/bsu_N"/>
</dbReference>
<dbReference type="STRING" id="29435.SAMN05216588_103323"/>
<keyword evidence="10 13" id="KW-0139">CF(1)</keyword>
<sequence length="458" mass="49680">MSSGRIVQIIGAVIDVEFPRDKVPSVYEALKVVGAETTLEVQQQLGDGVVRTIAMGSTEGLKRGLDVDSTGAGIQVPVGVKTLGRIMDVLGNPIDEAGPIGEEERWGIHRPAPTYAEQAGSNELLETGIKVIDLVCPFAKGGKVGLFGGAGVGKTVNMMELIRNIAIEHSGYSVFAGVGERTREGNDFYHEMKDSNVLDKVALVYGQMNEPPGNRLRVALTGLTMAEKFRDEGRDVLFFVDNIYRYTLAGTEVSALLGRMPSAVGYQPTLAEEMGVLQERITSTKTGSITSIQAVYVPADDLTDPSPATTFAHLDATVVLSRDIASLGIYPAVDPLDSTSRQLDPNVIGQEHYDTARGVQYVLQRYKELKDIIAILGMDELSEEDKQLVSRARKIQRFLSQPFFVAEVFTGSPGKYVSLKDTIAGFSGILKGEYDHLPEQAFYMVGGIEEAIEKAKKL</sequence>
<dbReference type="EC" id="7.1.2.2" evidence="13"/>
<keyword evidence="8 13" id="KW-0406">Ion transport</keyword>
<proteinExistence type="inferred from homology"/>
<dbReference type="Pfam" id="PF00006">
    <property type="entry name" value="ATP-synt_ab"/>
    <property type="match status" value="1"/>
</dbReference>
<evidence type="ECO:0000256" key="5">
    <source>
        <dbReference type="ARBA" id="ARBA00022781"/>
    </source>
</evidence>
<dbReference type="NCBIfam" id="TIGR01039">
    <property type="entry name" value="atpD"/>
    <property type="match status" value="1"/>
</dbReference>
<dbReference type="HAMAP" id="MF_01347">
    <property type="entry name" value="ATP_synth_beta_bact"/>
    <property type="match status" value="1"/>
</dbReference>
<dbReference type="Gene3D" id="3.40.50.300">
    <property type="entry name" value="P-loop containing nucleotide triphosphate hydrolases"/>
    <property type="match status" value="1"/>
</dbReference>
<dbReference type="PROSITE" id="PS00152">
    <property type="entry name" value="ATPASE_ALPHA_BETA"/>
    <property type="match status" value="1"/>
</dbReference>
<name>A0A1G8AUM3_9GAMM</name>
<keyword evidence="7 13" id="KW-1278">Translocase</keyword>
<dbReference type="AlphaFoldDB" id="A0A1G8AUM3"/>
<dbReference type="FunFam" id="3.40.50.300:FF:000004">
    <property type="entry name" value="ATP synthase subunit beta"/>
    <property type="match status" value="1"/>
</dbReference>
<dbReference type="EMBL" id="FNDG01000003">
    <property type="protein sequence ID" value="SDH24701.1"/>
    <property type="molecule type" value="Genomic_DNA"/>
</dbReference>
<dbReference type="InterPro" id="IPR024034">
    <property type="entry name" value="ATPase_F1/V1_b/a_C"/>
</dbReference>
<dbReference type="InterPro" id="IPR005722">
    <property type="entry name" value="ATP_synth_F1_bsu"/>
</dbReference>
<evidence type="ECO:0000313" key="17">
    <source>
        <dbReference type="Proteomes" id="UP000198606"/>
    </source>
</evidence>
<dbReference type="InterPro" id="IPR000194">
    <property type="entry name" value="ATPase_F1/V1/A1_a/bsu_nucl-bd"/>
</dbReference>
<dbReference type="Proteomes" id="UP000198606">
    <property type="component" value="Unassembled WGS sequence"/>
</dbReference>
<evidence type="ECO:0000256" key="13">
    <source>
        <dbReference type="HAMAP-Rule" id="MF_01347"/>
    </source>
</evidence>
<dbReference type="InterPro" id="IPR036121">
    <property type="entry name" value="ATPase_F1/V1/A1_a/bsu_N_sf"/>
</dbReference>
<dbReference type="CDD" id="cd01133">
    <property type="entry name" value="F1-ATPase_beta_CD"/>
    <property type="match status" value="1"/>
</dbReference>
<dbReference type="SUPFAM" id="SSF52540">
    <property type="entry name" value="P-loop containing nucleoside triphosphate hydrolases"/>
    <property type="match status" value="1"/>
</dbReference>
<gene>
    <name evidence="13" type="primary">atpD</name>
    <name evidence="15" type="ORF">FHR27_004105</name>
    <name evidence="16" type="ORF">SAMN05216588_103323</name>
</gene>
<evidence type="ECO:0000256" key="4">
    <source>
        <dbReference type="ARBA" id="ARBA00022741"/>
    </source>
</evidence>
<evidence type="ECO:0000256" key="6">
    <source>
        <dbReference type="ARBA" id="ARBA00022840"/>
    </source>
</evidence>
<comment type="similarity">
    <text evidence="12">Belongs to the ATPase alpha/beta chains family. T3SS ATPase subfamily.</text>
</comment>
<dbReference type="InterPro" id="IPR027417">
    <property type="entry name" value="P-loop_NTPase"/>
</dbReference>
<evidence type="ECO:0000256" key="12">
    <source>
        <dbReference type="ARBA" id="ARBA00024342"/>
    </source>
</evidence>
<dbReference type="InterPro" id="IPR003593">
    <property type="entry name" value="AAA+_ATPase"/>
</dbReference>
<dbReference type="GO" id="GO:0005886">
    <property type="term" value="C:plasma membrane"/>
    <property type="evidence" value="ECO:0007669"/>
    <property type="project" value="UniProtKB-SubCell"/>
</dbReference>
<dbReference type="SUPFAM" id="SSF50615">
    <property type="entry name" value="N-terminal domain of alpha and beta subunits of F1 ATP synthase"/>
    <property type="match status" value="1"/>
</dbReference>
<evidence type="ECO:0000256" key="3">
    <source>
        <dbReference type="ARBA" id="ARBA00022475"/>
    </source>
</evidence>
<keyword evidence="9 13" id="KW-0472">Membrane</keyword>
<dbReference type="Gene3D" id="1.10.1140.10">
    <property type="entry name" value="Bovine Mitochondrial F1-atpase, Atp Synthase Beta Chain, Chain D, domain 3"/>
    <property type="match status" value="1"/>
</dbReference>
<evidence type="ECO:0000256" key="11">
    <source>
        <dbReference type="ARBA" id="ARBA00023310"/>
    </source>
</evidence>
<keyword evidence="5 13" id="KW-0375">Hydrogen ion transport</keyword>
<comment type="catalytic activity">
    <reaction evidence="13">
        <text>ATP + H2O + 4 H(+)(in) = ADP + phosphate + 5 H(+)(out)</text>
        <dbReference type="Rhea" id="RHEA:57720"/>
        <dbReference type="ChEBI" id="CHEBI:15377"/>
        <dbReference type="ChEBI" id="CHEBI:15378"/>
        <dbReference type="ChEBI" id="CHEBI:30616"/>
        <dbReference type="ChEBI" id="CHEBI:43474"/>
        <dbReference type="ChEBI" id="CHEBI:456216"/>
        <dbReference type="EC" id="7.1.2.2"/>
    </reaction>
</comment>
<evidence type="ECO:0000259" key="14">
    <source>
        <dbReference type="SMART" id="SM00382"/>
    </source>
</evidence>
<dbReference type="SMART" id="SM00382">
    <property type="entry name" value="AAA"/>
    <property type="match status" value="1"/>
</dbReference>
<dbReference type="Proteomes" id="UP000578688">
    <property type="component" value="Unassembled WGS sequence"/>
</dbReference>
<evidence type="ECO:0000256" key="7">
    <source>
        <dbReference type="ARBA" id="ARBA00022967"/>
    </source>
</evidence>
<dbReference type="RefSeq" id="WP_073263617.1">
    <property type="nucleotide sequence ID" value="NZ_FNDG01000003.1"/>
</dbReference>
<dbReference type="InterPro" id="IPR020003">
    <property type="entry name" value="ATPase_a/bsu_AS"/>
</dbReference>
<reference evidence="15 18" key="2">
    <citation type="submission" date="2020-07" db="EMBL/GenBank/DDBJ databases">
        <title>Genomic analyses of the natural microbiome of Caenorhabditis elegans.</title>
        <authorList>
            <person name="Samuel B."/>
        </authorList>
    </citation>
    <scope>NUCLEOTIDE SEQUENCE [LARGE SCALE GENOMIC DNA]</scope>
    <source>
        <strain evidence="15 18">BIGb0408</strain>
    </source>
</reference>
<evidence type="ECO:0000256" key="10">
    <source>
        <dbReference type="ARBA" id="ARBA00023196"/>
    </source>
</evidence>
<comment type="function">
    <text evidence="13">Produces ATP from ADP in the presence of a proton gradient across the membrane. The catalytic sites are hosted primarily by the beta subunits.</text>
</comment>
<evidence type="ECO:0000313" key="18">
    <source>
        <dbReference type="Proteomes" id="UP000578688"/>
    </source>
</evidence>
<dbReference type="FunFam" id="1.10.1140.10:FF:000001">
    <property type="entry name" value="ATP synthase subunit beta"/>
    <property type="match status" value="1"/>
</dbReference>
<organism evidence="16 17">
    <name type="scientific">Phytopseudomonas flavescens</name>
    <dbReference type="NCBI Taxonomy" id="29435"/>
    <lineage>
        <taxon>Bacteria</taxon>
        <taxon>Pseudomonadati</taxon>
        <taxon>Pseudomonadota</taxon>
        <taxon>Gammaproteobacteria</taxon>
        <taxon>Pseudomonadales</taxon>
        <taxon>Pseudomonadaceae</taxon>
        <taxon>Phytopseudomonas</taxon>
    </lineage>
</organism>
<comment type="subcellular location">
    <subcellularLocation>
        <location evidence="13">Cell membrane</location>
        <topology evidence="13">Peripheral membrane protein</topology>
    </subcellularLocation>
    <subcellularLocation>
        <location evidence="1">Membrane</location>
        <topology evidence="1">Peripheral membrane protein</topology>
    </subcellularLocation>
</comment>
<dbReference type="CDD" id="cd18110">
    <property type="entry name" value="ATP-synt_F1_beta_C"/>
    <property type="match status" value="1"/>
</dbReference>
<evidence type="ECO:0000256" key="1">
    <source>
        <dbReference type="ARBA" id="ARBA00004170"/>
    </source>
</evidence>
<dbReference type="GO" id="GO:0046933">
    <property type="term" value="F:proton-transporting ATP synthase activity, rotational mechanism"/>
    <property type="evidence" value="ECO:0007669"/>
    <property type="project" value="UniProtKB-UniRule"/>
</dbReference>
<keyword evidence="6 13" id="KW-0067">ATP-binding</keyword>
<evidence type="ECO:0000256" key="8">
    <source>
        <dbReference type="ARBA" id="ARBA00023065"/>
    </source>
</evidence>
<dbReference type="Pfam" id="PF02874">
    <property type="entry name" value="ATP-synt_ab_N"/>
    <property type="match status" value="1"/>
</dbReference>
<protein>
    <recommendedName>
        <fullName evidence="13">ATP synthase subunit beta</fullName>
        <ecNumber evidence="13">7.1.2.2</ecNumber>
    </recommendedName>
    <alternativeName>
        <fullName evidence="13">ATP synthase F1 sector subunit beta</fullName>
    </alternativeName>
    <alternativeName>
        <fullName evidence="13">F-ATPase subunit beta</fullName>
    </alternativeName>
</protein>
<keyword evidence="3 13" id="KW-1003">Cell membrane</keyword>
<evidence type="ECO:0000313" key="16">
    <source>
        <dbReference type="EMBL" id="SDH24701.1"/>
    </source>
</evidence>
<dbReference type="PANTHER" id="PTHR15184">
    <property type="entry name" value="ATP SYNTHASE"/>
    <property type="match status" value="1"/>
</dbReference>